<dbReference type="InterPro" id="IPR027785">
    <property type="entry name" value="UvrD-like_helicase_C"/>
</dbReference>
<gene>
    <name evidence="8" type="ORF">SAMN04487928_10548</name>
</gene>
<dbReference type="PANTHER" id="PTHR11070:SF17">
    <property type="entry name" value="DNA HELICASE IV"/>
    <property type="match status" value="1"/>
</dbReference>
<dbReference type="PROSITE" id="PS51198">
    <property type="entry name" value="UVRD_HELICASE_ATP_BIND"/>
    <property type="match status" value="1"/>
</dbReference>
<dbReference type="GO" id="GO:0043138">
    <property type="term" value="F:3'-5' DNA helicase activity"/>
    <property type="evidence" value="ECO:0007669"/>
    <property type="project" value="TreeGrafter"/>
</dbReference>
<evidence type="ECO:0000313" key="8">
    <source>
        <dbReference type="EMBL" id="SFP63961.1"/>
    </source>
</evidence>
<keyword evidence="1 5" id="KW-0547">Nucleotide-binding</keyword>
<dbReference type="InterPro" id="IPR000212">
    <property type="entry name" value="DNA_helicase_UvrD/REP"/>
</dbReference>
<evidence type="ECO:0000256" key="6">
    <source>
        <dbReference type="SAM" id="Coils"/>
    </source>
</evidence>
<keyword evidence="9" id="KW-1185">Reference proteome</keyword>
<dbReference type="Gene3D" id="3.40.50.300">
    <property type="entry name" value="P-loop containing nucleotide triphosphate hydrolases"/>
    <property type="match status" value="2"/>
</dbReference>
<feature type="coiled-coil region" evidence="6">
    <location>
        <begin position="17"/>
        <end position="44"/>
    </location>
</feature>
<name>A0A1I5S094_9FIRM</name>
<dbReference type="GO" id="GO:0016787">
    <property type="term" value="F:hydrolase activity"/>
    <property type="evidence" value="ECO:0007669"/>
    <property type="project" value="UniProtKB-UniRule"/>
</dbReference>
<dbReference type="GO" id="GO:0005829">
    <property type="term" value="C:cytosol"/>
    <property type="evidence" value="ECO:0007669"/>
    <property type="project" value="TreeGrafter"/>
</dbReference>
<keyword evidence="4 5" id="KW-0067">ATP-binding</keyword>
<dbReference type="GO" id="GO:0000725">
    <property type="term" value="P:recombinational repair"/>
    <property type="evidence" value="ECO:0007669"/>
    <property type="project" value="TreeGrafter"/>
</dbReference>
<evidence type="ECO:0000259" key="7">
    <source>
        <dbReference type="PROSITE" id="PS51198"/>
    </source>
</evidence>
<keyword evidence="6" id="KW-0175">Coiled coil</keyword>
<dbReference type="InterPro" id="IPR027417">
    <property type="entry name" value="P-loop_NTPase"/>
</dbReference>
<dbReference type="SUPFAM" id="SSF52540">
    <property type="entry name" value="P-loop containing nucleoside triphosphate hydrolases"/>
    <property type="match status" value="1"/>
</dbReference>
<dbReference type="AlphaFoldDB" id="A0A1I5S094"/>
<dbReference type="Proteomes" id="UP000182624">
    <property type="component" value="Unassembled WGS sequence"/>
</dbReference>
<accession>A0A1I5S094</accession>
<reference evidence="9" key="1">
    <citation type="submission" date="2016-10" db="EMBL/GenBank/DDBJ databases">
        <authorList>
            <person name="Varghese N."/>
            <person name="Submissions S."/>
        </authorList>
    </citation>
    <scope>NUCLEOTIDE SEQUENCE [LARGE SCALE GENOMIC DNA]</scope>
    <source>
        <strain evidence="9">P18</strain>
    </source>
</reference>
<keyword evidence="2 5" id="KW-0378">Hydrolase</keyword>
<sequence>MEKEILIKEQEHLTLVYDKLLEMKKKLEDQIAALDEKAVDDKNDIRDNIRFDYADIETTMETLAEIEVWNRYIDTYNVESSSLGKRLNTVNKLLESPYFAKIELQFDPSEEPESYYIGRAAISENGYDQMVVDWRSPIAEVYYNQEMGNTHYTVEDRQIPVDLKLRRQFDLKKDKLLSYFDTQIAIEDPMLLQSLSQIRSDKMQAITSTIQKEQNIVIRYPDVPFLLVNGIAGSGKTSVLLQRIAYLFYQKRKTLRPDQVCLMTLNPVFRDYIDNVLPDLGESNPLTITWHEFLDMVSVPFIDNDYDYTEAENLKKIHDVLPTLTPEVDDFFDITQKETMVMPKKDVLSIINRFSQFPMGVRLFQIASDELLERAKNILKNSDNYADNESDSVAKSENADNNRLENDFGGAIRTIKKCGFINVMHIAQRILGKSHITAAEWLYTKMELTGECDRNMRYVMIDEVQDYTMAQMIVFRKFFPNARFMLLGDEYQSIREGTISFAEIKEMAEKDGKEFVELPLMTSYRSSPEITEMFSSLLPAEKKMSVSSVKRPGEKTIVKECSSEAEYFSELEAHISEFGKKDGITAVICRNAYSLEKISASINNLDIKIISEQDALPSSGIVLLELSLAKGLEFDNVILADVDRESYPDKELGRHCLYTAMSRATQRLVVLSCGKLSDTLK</sequence>
<evidence type="ECO:0000256" key="3">
    <source>
        <dbReference type="ARBA" id="ARBA00022806"/>
    </source>
</evidence>
<dbReference type="Pfam" id="PF00580">
    <property type="entry name" value="UvrD-helicase"/>
    <property type="match status" value="1"/>
</dbReference>
<evidence type="ECO:0000256" key="2">
    <source>
        <dbReference type="ARBA" id="ARBA00022801"/>
    </source>
</evidence>
<dbReference type="GO" id="GO:0005524">
    <property type="term" value="F:ATP binding"/>
    <property type="evidence" value="ECO:0007669"/>
    <property type="project" value="UniProtKB-UniRule"/>
</dbReference>
<dbReference type="Pfam" id="PF13538">
    <property type="entry name" value="UvrD_C_2"/>
    <property type="match status" value="1"/>
</dbReference>
<protein>
    <submittedName>
        <fullName evidence="8">DNA helicase-2 / ATP-dependent DNA helicase PcrA</fullName>
    </submittedName>
</protein>
<evidence type="ECO:0000256" key="1">
    <source>
        <dbReference type="ARBA" id="ARBA00022741"/>
    </source>
</evidence>
<evidence type="ECO:0000256" key="4">
    <source>
        <dbReference type="ARBA" id="ARBA00022840"/>
    </source>
</evidence>
<dbReference type="InterPro" id="IPR014016">
    <property type="entry name" value="UvrD-like_ATP-bd"/>
</dbReference>
<dbReference type="EMBL" id="FOXO01000005">
    <property type="protein sequence ID" value="SFP63961.1"/>
    <property type="molecule type" value="Genomic_DNA"/>
</dbReference>
<proteinExistence type="predicted"/>
<feature type="binding site" evidence="5">
    <location>
        <begin position="230"/>
        <end position="237"/>
    </location>
    <ligand>
        <name>ATP</name>
        <dbReference type="ChEBI" id="CHEBI:30616"/>
    </ligand>
</feature>
<dbReference type="PANTHER" id="PTHR11070">
    <property type="entry name" value="UVRD / RECB / PCRA DNA HELICASE FAMILY MEMBER"/>
    <property type="match status" value="1"/>
</dbReference>
<dbReference type="RefSeq" id="WP_074884942.1">
    <property type="nucleotide sequence ID" value="NZ_FOXO01000005.1"/>
</dbReference>
<dbReference type="GO" id="GO:0003677">
    <property type="term" value="F:DNA binding"/>
    <property type="evidence" value="ECO:0007669"/>
    <property type="project" value="InterPro"/>
</dbReference>
<organism evidence="8 9">
    <name type="scientific">Butyrivibrio proteoclasticus</name>
    <dbReference type="NCBI Taxonomy" id="43305"/>
    <lineage>
        <taxon>Bacteria</taxon>
        <taxon>Bacillati</taxon>
        <taxon>Bacillota</taxon>
        <taxon>Clostridia</taxon>
        <taxon>Lachnospirales</taxon>
        <taxon>Lachnospiraceae</taxon>
        <taxon>Butyrivibrio</taxon>
    </lineage>
</organism>
<evidence type="ECO:0000256" key="5">
    <source>
        <dbReference type="PROSITE-ProRule" id="PRU00560"/>
    </source>
</evidence>
<feature type="domain" description="UvrD-like helicase ATP-binding" evidence="7">
    <location>
        <begin position="209"/>
        <end position="527"/>
    </location>
</feature>
<evidence type="ECO:0000313" key="9">
    <source>
        <dbReference type="Proteomes" id="UP000182624"/>
    </source>
</evidence>
<keyword evidence="3 5" id="KW-0347">Helicase</keyword>